<dbReference type="EC" id="2.3.1.-" evidence="6"/>
<dbReference type="PANTHER" id="PTHR31561">
    <property type="entry name" value="3-KETOACYL-COA SYNTHASE"/>
    <property type="match status" value="1"/>
</dbReference>
<protein>
    <recommendedName>
        <fullName evidence="6">3-ketoacyl-CoA synthase</fullName>
        <ecNumber evidence="6">2.3.1.-</ecNumber>
    </recommendedName>
</protein>
<organism evidence="10 11">
    <name type="scientific">Turnera subulata</name>
    <dbReference type="NCBI Taxonomy" id="218843"/>
    <lineage>
        <taxon>Eukaryota</taxon>
        <taxon>Viridiplantae</taxon>
        <taxon>Streptophyta</taxon>
        <taxon>Embryophyta</taxon>
        <taxon>Tracheophyta</taxon>
        <taxon>Spermatophyta</taxon>
        <taxon>Magnoliopsida</taxon>
        <taxon>eudicotyledons</taxon>
        <taxon>Gunneridae</taxon>
        <taxon>Pentapetalae</taxon>
        <taxon>rosids</taxon>
        <taxon>fabids</taxon>
        <taxon>Malpighiales</taxon>
        <taxon>Passifloraceae</taxon>
        <taxon>Turnera</taxon>
    </lineage>
</organism>
<dbReference type="Gene3D" id="3.40.47.10">
    <property type="match status" value="1"/>
</dbReference>
<comment type="similarity">
    <text evidence="2 6">Belongs to the thiolase-like superfamily. Chalcone/stilbene synthases family.</text>
</comment>
<reference evidence="10" key="1">
    <citation type="submission" date="2022-02" db="EMBL/GenBank/DDBJ databases">
        <authorList>
            <person name="Henning P.M."/>
            <person name="McCubbin A.G."/>
            <person name="Shore J.S."/>
        </authorList>
    </citation>
    <scope>NUCLEOTIDE SEQUENCE</scope>
    <source>
        <strain evidence="10">F60SS</strain>
        <tissue evidence="10">Leaves</tissue>
    </source>
</reference>
<sequence>MAKIYQNRSPPNKLYMNVTKHWKSLTFANEQLEKVSMELDNKSSLDRYHPTKVLQRIQNIILSPRLRDKCCYVLHYECYKPSEDRKLDTESCGKLIFRNKNLGIEEHRFLLQTMVRSGIGEETYGPKTVFQGREESPTLQDAMTEMDEIIFDTLDNLFARTGISPSEIDILVVNVSLFSPAPSLTSRVVSRYNMREDIKSFNLSGMGCSAGVVSIDLVRQVFKSCKDALAVVVSTEAMGSNLYCGKTRSMILANCLFRSGGCSMLLTNKKSLKNRAILKLKYLERTHTGASDEAYGCCFRQEDDLGYAGVLLTKDLTMAVAEALSQNLRVLVPKVLPLWTMLRYMLISLGKKTRSPSLGKGGLDLKAGIEHFCIHPGGRAVIDKVGESLSLSDSDLEPSRMTLHRFGNTSVASLWYVLGYMEAKKRLKKGDRILMIGLGAGLKCNSCVWEVVRDLEDANVWKDCIDRYPPKSMVNPFLEKFGWINDEYLSFVRQG</sequence>
<dbReference type="AlphaFoldDB" id="A0A9Q0FYY7"/>
<evidence type="ECO:0000256" key="6">
    <source>
        <dbReference type="PIRNR" id="PIRNR036417"/>
    </source>
</evidence>
<comment type="catalytic activity">
    <reaction evidence="5">
        <text>a very-long-chain acyl-CoA + malonyl-CoA + H(+) = a very-long-chain 3-oxoacyl-CoA + CO2 + CoA</text>
        <dbReference type="Rhea" id="RHEA:32727"/>
        <dbReference type="ChEBI" id="CHEBI:15378"/>
        <dbReference type="ChEBI" id="CHEBI:16526"/>
        <dbReference type="ChEBI" id="CHEBI:57287"/>
        <dbReference type="ChEBI" id="CHEBI:57384"/>
        <dbReference type="ChEBI" id="CHEBI:90725"/>
        <dbReference type="ChEBI" id="CHEBI:90736"/>
        <dbReference type="EC" id="2.3.1.199"/>
    </reaction>
</comment>
<evidence type="ECO:0000313" key="10">
    <source>
        <dbReference type="EMBL" id="KAJ4839255.1"/>
    </source>
</evidence>
<evidence type="ECO:0000256" key="4">
    <source>
        <dbReference type="ARBA" id="ARBA00023315"/>
    </source>
</evidence>
<evidence type="ECO:0000259" key="8">
    <source>
        <dbReference type="Pfam" id="PF08392"/>
    </source>
</evidence>
<evidence type="ECO:0000259" key="9">
    <source>
        <dbReference type="Pfam" id="PF08541"/>
    </source>
</evidence>
<feature type="active site" evidence="7">
    <location>
        <position position="208"/>
    </location>
</feature>
<dbReference type="Pfam" id="PF08392">
    <property type="entry name" value="FAE1_CUT1_RppA"/>
    <property type="match status" value="1"/>
</dbReference>
<feature type="domain" description="FAE" evidence="8">
    <location>
        <begin position="66"/>
        <end position="352"/>
    </location>
</feature>
<feature type="active site" evidence="7">
    <location>
        <position position="404"/>
    </location>
</feature>
<evidence type="ECO:0000313" key="11">
    <source>
        <dbReference type="Proteomes" id="UP001141552"/>
    </source>
</evidence>
<dbReference type="InterPro" id="IPR013601">
    <property type="entry name" value="FAE1_typ3_polyketide_synth"/>
</dbReference>
<dbReference type="CDD" id="cd00831">
    <property type="entry name" value="CHS_like"/>
    <property type="match status" value="1"/>
</dbReference>
<comment type="caution">
    <text evidence="10">The sequence shown here is derived from an EMBL/GenBank/DDBJ whole genome shotgun (WGS) entry which is preliminary data.</text>
</comment>
<gene>
    <name evidence="10" type="primary">KCS19_1</name>
    <name evidence="10" type="ORF">Tsubulata_030276</name>
</gene>
<dbReference type="GO" id="GO:0016020">
    <property type="term" value="C:membrane"/>
    <property type="evidence" value="ECO:0007669"/>
    <property type="project" value="InterPro"/>
</dbReference>
<keyword evidence="3 6" id="KW-0808">Transferase</keyword>
<dbReference type="GO" id="GO:0006633">
    <property type="term" value="P:fatty acid biosynthetic process"/>
    <property type="evidence" value="ECO:0007669"/>
    <property type="project" value="InterPro"/>
</dbReference>
<dbReference type="GO" id="GO:0009922">
    <property type="term" value="F:fatty acid elongase activity"/>
    <property type="evidence" value="ECO:0007669"/>
    <property type="project" value="UniProtKB-EC"/>
</dbReference>
<evidence type="ECO:0000256" key="5">
    <source>
        <dbReference type="ARBA" id="ARBA00047375"/>
    </source>
</evidence>
<dbReference type="EMBL" id="JAKUCV010003368">
    <property type="protein sequence ID" value="KAJ4839255.1"/>
    <property type="molecule type" value="Genomic_DNA"/>
</dbReference>
<feature type="active site" evidence="7">
    <location>
        <position position="371"/>
    </location>
</feature>
<accession>A0A9Q0FYY7</accession>
<dbReference type="InterPro" id="IPR016039">
    <property type="entry name" value="Thiolase-like"/>
</dbReference>
<feature type="active site" evidence="7">
    <location>
        <position position="287"/>
    </location>
</feature>
<name>A0A9Q0FYY7_9ROSI</name>
<feature type="active site" evidence="7">
    <location>
        <position position="375"/>
    </location>
</feature>
<keyword evidence="11" id="KW-1185">Reference proteome</keyword>
<reference evidence="10" key="2">
    <citation type="journal article" date="2023" name="Plants (Basel)">
        <title>Annotation of the Turnera subulata (Passifloraceae) Draft Genome Reveals the S-Locus Evolved after the Divergence of Turneroideae from Passifloroideae in a Stepwise Manner.</title>
        <authorList>
            <person name="Henning P.M."/>
            <person name="Roalson E.H."/>
            <person name="Mir W."/>
            <person name="McCubbin A.G."/>
            <person name="Shore J.S."/>
        </authorList>
    </citation>
    <scope>NUCLEOTIDE SEQUENCE</scope>
    <source>
        <strain evidence="10">F60SS</strain>
    </source>
</reference>
<dbReference type="InterPro" id="IPR012392">
    <property type="entry name" value="3-ktacl-CoA_syn"/>
</dbReference>
<dbReference type="PIRSF" id="PIRSF036417">
    <property type="entry name" value="3-ktacl-CoA_syn"/>
    <property type="match status" value="1"/>
</dbReference>
<evidence type="ECO:0000256" key="3">
    <source>
        <dbReference type="ARBA" id="ARBA00022679"/>
    </source>
</evidence>
<evidence type="ECO:0000256" key="1">
    <source>
        <dbReference type="ARBA" id="ARBA00005194"/>
    </source>
</evidence>
<dbReference type="InterPro" id="IPR013747">
    <property type="entry name" value="ACP_syn_III_C"/>
</dbReference>
<feature type="active site" evidence="7">
    <location>
        <position position="408"/>
    </location>
</feature>
<proteinExistence type="inferred from homology"/>
<feature type="domain" description="Beta-ketoacyl-[acyl-carrier-protein] synthase III C-terminal" evidence="9">
    <location>
        <begin position="368"/>
        <end position="450"/>
    </location>
</feature>
<dbReference type="SUPFAM" id="SSF53901">
    <property type="entry name" value="Thiolase-like"/>
    <property type="match status" value="1"/>
</dbReference>
<dbReference type="Proteomes" id="UP001141552">
    <property type="component" value="Unassembled WGS sequence"/>
</dbReference>
<evidence type="ECO:0000256" key="2">
    <source>
        <dbReference type="ARBA" id="ARBA00005531"/>
    </source>
</evidence>
<dbReference type="Pfam" id="PF08541">
    <property type="entry name" value="ACP_syn_III_C"/>
    <property type="match status" value="1"/>
</dbReference>
<keyword evidence="4 6" id="KW-0012">Acyltransferase</keyword>
<comment type="pathway">
    <text evidence="1 6">Lipid metabolism; fatty acid biosynthesis.</text>
</comment>
<dbReference type="OrthoDB" id="329835at2759"/>
<evidence type="ECO:0000256" key="7">
    <source>
        <dbReference type="PIRSR" id="PIRSR036417-1"/>
    </source>
</evidence>